<evidence type="ECO:0000256" key="8">
    <source>
        <dbReference type="ARBA" id="ARBA00022723"/>
    </source>
</evidence>
<dbReference type="GO" id="GO:0004523">
    <property type="term" value="F:RNA-DNA hybrid ribonuclease activity"/>
    <property type="evidence" value="ECO:0007669"/>
    <property type="project" value="UniProtKB-EC"/>
</dbReference>
<feature type="compositionally biased region" description="Low complexity" evidence="12">
    <location>
        <begin position="200"/>
        <end position="220"/>
    </location>
</feature>
<dbReference type="InterPro" id="IPR011320">
    <property type="entry name" value="RNase_H1_N"/>
</dbReference>
<feature type="domain" description="RNase H type-1" evidence="13">
    <location>
        <begin position="293"/>
        <end position="448"/>
    </location>
</feature>
<organism evidence="15 16">
    <name type="scientific">Aphanomyces stellatus</name>
    <dbReference type="NCBI Taxonomy" id="120398"/>
    <lineage>
        <taxon>Eukaryota</taxon>
        <taxon>Sar</taxon>
        <taxon>Stramenopiles</taxon>
        <taxon>Oomycota</taxon>
        <taxon>Saprolegniomycetes</taxon>
        <taxon>Saprolegniales</taxon>
        <taxon>Verrucalvaceae</taxon>
        <taxon>Aphanomyces</taxon>
    </lineage>
</organism>
<dbReference type="AlphaFoldDB" id="A0A485KN86"/>
<dbReference type="InterPro" id="IPR050092">
    <property type="entry name" value="RNase_H"/>
</dbReference>
<dbReference type="Gene3D" id="3.40.970.10">
    <property type="entry name" value="Ribonuclease H1, N-terminal domain"/>
    <property type="match status" value="3"/>
</dbReference>
<keyword evidence="9" id="KW-0255">Endonuclease</keyword>
<evidence type="ECO:0000256" key="12">
    <source>
        <dbReference type="SAM" id="MobiDB-lite"/>
    </source>
</evidence>
<dbReference type="GO" id="GO:0003676">
    <property type="term" value="F:nucleic acid binding"/>
    <property type="evidence" value="ECO:0007669"/>
    <property type="project" value="InterPro"/>
</dbReference>
<dbReference type="Proteomes" id="UP000332933">
    <property type="component" value="Unassembled WGS sequence"/>
</dbReference>
<keyword evidence="7" id="KW-0540">Nuclease</keyword>
<dbReference type="EMBL" id="VJMH01005141">
    <property type="protein sequence ID" value="KAF0700022.1"/>
    <property type="molecule type" value="Genomic_DNA"/>
</dbReference>
<name>A0A485KN86_9STRA</name>
<comment type="catalytic activity">
    <reaction evidence="1">
        <text>Endonucleolytic cleavage to 5'-phosphomonoester.</text>
        <dbReference type="EC" id="3.1.26.4"/>
    </reaction>
</comment>
<evidence type="ECO:0000256" key="2">
    <source>
        <dbReference type="ARBA" id="ARBA00001946"/>
    </source>
</evidence>
<keyword evidence="10" id="KW-0378">Hydrolase</keyword>
<comment type="similarity">
    <text evidence="4">Belongs to the RNase H family.</text>
</comment>
<dbReference type="SUPFAM" id="SSF55658">
    <property type="entry name" value="L9 N-domain-like"/>
    <property type="match status" value="3"/>
</dbReference>
<dbReference type="FunFam" id="3.30.420.10:FF:000275">
    <property type="entry name" value="Ribonuclease H"/>
    <property type="match status" value="1"/>
</dbReference>
<feature type="region of interest" description="Disordered" evidence="12">
    <location>
        <begin position="193"/>
        <end position="223"/>
    </location>
</feature>
<dbReference type="InterPro" id="IPR002156">
    <property type="entry name" value="RNaseH_domain"/>
</dbReference>
<evidence type="ECO:0000256" key="9">
    <source>
        <dbReference type="ARBA" id="ARBA00022759"/>
    </source>
</evidence>
<dbReference type="OrthoDB" id="407198at2759"/>
<dbReference type="InterPro" id="IPR036397">
    <property type="entry name" value="RNaseH_sf"/>
</dbReference>
<dbReference type="EC" id="3.1.26.4" evidence="5"/>
<dbReference type="PANTHER" id="PTHR10642:SF26">
    <property type="entry name" value="RIBONUCLEASE H1"/>
    <property type="match status" value="1"/>
</dbReference>
<keyword evidence="11" id="KW-0460">Magnesium</keyword>
<dbReference type="EMBL" id="CAADRA010005162">
    <property type="protein sequence ID" value="VFT86288.1"/>
    <property type="molecule type" value="Genomic_DNA"/>
</dbReference>
<dbReference type="InterPro" id="IPR037056">
    <property type="entry name" value="RNase_H1_N_sf"/>
</dbReference>
<dbReference type="InterPro" id="IPR009027">
    <property type="entry name" value="Ribosomal_bL9/RNase_H1_N"/>
</dbReference>
<feature type="compositionally biased region" description="Low complexity" evidence="12">
    <location>
        <begin position="85"/>
        <end position="106"/>
    </location>
</feature>
<protein>
    <recommendedName>
        <fullName evidence="6">Ribonuclease H</fullName>
        <ecNumber evidence="5">3.1.26.4</ecNumber>
    </recommendedName>
</protein>
<comment type="function">
    <text evidence="3">Endonuclease that specifically degrades the RNA of RNA-DNA hybrids.</text>
</comment>
<evidence type="ECO:0000313" key="16">
    <source>
        <dbReference type="Proteomes" id="UP000332933"/>
    </source>
</evidence>
<evidence type="ECO:0000313" key="15">
    <source>
        <dbReference type="EMBL" id="VFT86288.1"/>
    </source>
</evidence>
<evidence type="ECO:0000313" key="14">
    <source>
        <dbReference type="EMBL" id="KAF0700022.1"/>
    </source>
</evidence>
<dbReference type="PANTHER" id="PTHR10642">
    <property type="entry name" value="RIBONUCLEASE H1"/>
    <property type="match status" value="1"/>
</dbReference>
<reference evidence="14" key="2">
    <citation type="submission" date="2019-06" db="EMBL/GenBank/DDBJ databases">
        <title>Genomics analysis of Aphanomyces spp. identifies a new class of oomycete effector associated with host adaptation.</title>
        <authorList>
            <person name="Gaulin E."/>
        </authorList>
    </citation>
    <scope>NUCLEOTIDE SEQUENCE</scope>
    <source>
        <strain evidence="14">CBS 578.67</strain>
    </source>
</reference>
<sequence length="449" mass="48965">MIHLFSYGLKNEFSILRPTAMSFYAVAAGWTCGIFTSWDGGAKEQVTGFPAAKFKKFKSRSEADAFIAQHVVSHKRAREDSGNDTQPPAIRARTTPPTTAPSGAPPTQLGSSYYVVLSGHSTGVFGSWQEAEAAVVDCPNALFRKFPTKAEANAYWTGAQDKPTTLLGLMASTATAPRRSSVDAAPIYDVSKGQRVAEKTSTAASSARPSPSTRPTAATSHQDDAKPVKYYAVAKGRNGANGIFTNWKEAEALVKDFFSAKYKSFMTRAEAEAFLATHEAATSRQPGDPDPKNPASLVAFCDGSAIGNGKARCKAAFACVFPHNETWNVAGKLPSNQATNNRAEYLAALEALKRANVEDPQQAAPLFIFSDSMLLIRSMTEWLPTWQKNQWRKADGEPVKNVDLLQQLTATRGARRVLWQHVKAHTNRRDWKSIWNDKVDQLARTTALS</sequence>
<reference evidence="15 16" key="1">
    <citation type="submission" date="2019-03" db="EMBL/GenBank/DDBJ databases">
        <authorList>
            <person name="Gaulin E."/>
            <person name="Dumas B."/>
        </authorList>
    </citation>
    <scope>NUCLEOTIDE SEQUENCE [LARGE SCALE GENOMIC DNA]</scope>
    <source>
        <strain evidence="15">CBS 568.67</strain>
    </source>
</reference>
<accession>A0A485KN86</accession>
<evidence type="ECO:0000256" key="7">
    <source>
        <dbReference type="ARBA" id="ARBA00022722"/>
    </source>
</evidence>
<comment type="cofactor">
    <cofactor evidence="2">
        <name>Mg(2+)</name>
        <dbReference type="ChEBI" id="CHEBI:18420"/>
    </cofactor>
</comment>
<evidence type="ECO:0000256" key="10">
    <source>
        <dbReference type="ARBA" id="ARBA00022801"/>
    </source>
</evidence>
<dbReference type="FunFam" id="3.40.970.10:FF:000002">
    <property type="entry name" value="Ribonuclease H"/>
    <property type="match status" value="1"/>
</dbReference>
<dbReference type="SUPFAM" id="SSF53098">
    <property type="entry name" value="Ribonuclease H-like"/>
    <property type="match status" value="1"/>
</dbReference>
<dbReference type="CDD" id="cd09280">
    <property type="entry name" value="RNase_HI_eukaryote_like"/>
    <property type="match status" value="1"/>
</dbReference>
<keyword evidence="16" id="KW-1185">Reference proteome</keyword>
<keyword evidence="8" id="KW-0479">Metal-binding</keyword>
<dbReference type="Pfam" id="PF01693">
    <property type="entry name" value="Cauli_VI"/>
    <property type="match status" value="3"/>
</dbReference>
<feature type="region of interest" description="Disordered" evidence="12">
    <location>
        <begin position="73"/>
        <end position="106"/>
    </location>
</feature>
<dbReference type="Pfam" id="PF00075">
    <property type="entry name" value="RNase_H"/>
    <property type="match status" value="1"/>
</dbReference>
<dbReference type="GO" id="GO:0046872">
    <property type="term" value="F:metal ion binding"/>
    <property type="evidence" value="ECO:0007669"/>
    <property type="project" value="UniProtKB-KW"/>
</dbReference>
<evidence type="ECO:0000256" key="11">
    <source>
        <dbReference type="ARBA" id="ARBA00022842"/>
    </source>
</evidence>
<gene>
    <name evidence="15" type="primary">Aste57867_9408</name>
    <name evidence="14" type="ORF">As57867_009372</name>
    <name evidence="15" type="ORF">ASTE57867_9408</name>
</gene>
<dbReference type="GO" id="GO:0043137">
    <property type="term" value="P:DNA replication, removal of RNA primer"/>
    <property type="evidence" value="ECO:0007669"/>
    <property type="project" value="TreeGrafter"/>
</dbReference>
<evidence type="ECO:0000256" key="1">
    <source>
        <dbReference type="ARBA" id="ARBA00000077"/>
    </source>
</evidence>
<evidence type="ECO:0000256" key="5">
    <source>
        <dbReference type="ARBA" id="ARBA00012180"/>
    </source>
</evidence>
<evidence type="ECO:0000256" key="3">
    <source>
        <dbReference type="ARBA" id="ARBA00004065"/>
    </source>
</evidence>
<evidence type="ECO:0000256" key="4">
    <source>
        <dbReference type="ARBA" id="ARBA00005300"/>
    </source>
</evidence>
<dbReference type="PROSITE" id="PS50879">
    <property type="entry name" value="RNASE_H_1"/>
    <property type="match status" value="1"/>
</dbReference>
<dbReference type="Gene3D" id="3.30.420.10">
    <property type="entry name" value="Ribonuclease H-like superfamily/Ribonuclease H"/>
    <property type="match status" value="1"/>
</dbReference>
<proteinExistence type="inferred from homology"/>
<dbReference type="InterPro" id="IPR012337">
    <property type="entry name" value="RNaseH-like_sf"/>
</dbReference>
<evidence type="ECO:0000256" key="6">
    <source>
        <dbReference type="ARBA" id="ARBA00017721"/>
    </source>
</evidence>
<evidence type="ECO:0000259" key="13">
    <source>
        <dbReference type="PROSITE" id="PS50879"/>
    </source>
</evidence>